<comment type="caution">
    <text evidence="4">The sequence shown here is derived from an EMBL/GenBank/DDBJ whole genome shotgun (WGS) entry which is preliminary data.</text>
</comment>
<keyword evidence="3" id="KW-0808">Transferase</keyword>
<evidence type="ECO:0000256" key="1">
    <source>
        <dbReference type="ARBA" id="ARBA00007137"/>
    </source>
</evidence>
<dbReference type="InterPro" id="IPR010426">
    <property type="entry name" value="MTTB_MeTrfase"/>
</dbReference>
<evidence type="ECO:0000313" key="4">
    <source>
        <dbReference type="EMBL" id="GAG66133.1"/>
    </source>
</evidence>
<proteinExistence type="inferred from homology"/>
<gene>
    <name evidence="4" type="ORF">S01H4_15012</name>
</gene>
<dbReference type="GO" id="GO:0015948">
    <property type="term" value="P:methanogenesis"/>
    <property type="evidence" value="ECO:0007669"/>
    <property type="project" value="InterPro"/>
</dbReference>
<evidence type="ECO:0008006" key="5">
    <source>
        <dbReference type="Google" id="ProtNLM"/>
    </source>
</evidence>
<sequence length="485" mass="52868">YSKTPDIISISSHNKIEILSPSEIDNLRKGTYQLLADVGVAYPSTKALTIFADHGAEVDWDSNIVRISLDLVNKAMAAAPRDIVLGGREPRFDLTLDGSCSYLTTDGCGVHVIDLETREKRASRKSDVAMMARVSDAIPLVSFFWPMVSAQDYGKAAPLHECHAGLTSTLKHVRGGTTVYPELASYLVEMATVVSGSESERRKRPPICANICGIAPLSHDEHGIETALIYAEAGIPTSFMAMPTMGSTAPASVLGAIVQGDAESVSAMVLMQLAFPGAPVFHSIITSQMNPRTGDYIGDMPLPVRLIAVQMARAWDVPSLGGGSFSSDAPEIGWQSAFQAGFGGVQIPLAGGDLCGYMGLMNSSMILYPEQILLDAEIAMNVYETYKAFEFKDLDVSLDVIKEVGPQGHYLRQKHTRTHVRDFHYSPFFDQLDQDGNLREPREIALENFKELENNHHPEPLPESTLKELDKILAAADKKASELER</sequence>
<comment type="similarity">
    <text evidence="1">Belongs to the trimethylamine methyltransferase family.</text>
</comment>
<reference evidence="4" key="1">
    <citation type="journal article" date="2014" name="Front. Microbiol.">
        <title>High frequency of phylogenetically diverse reductive dehalogenase-homologous genes in deep subseafloor sedimentary metagenomes.</title>
        <authorList>
            <person name="Kawai M."/>
            <person name="Futagami T."/>
            <person name="Toyoda A."/>
            <person name="Takaki Y."/>
            <person name="Nishi S."/>
            <person name="Hori S."/>
            <person name="Arai W."/>
            <person name="Tsubouchi T."/>
            <person name="Morono Y."/>
            <person name="Uchiyama I."/>
            <person name="Ito T."/>
            <person name="Fujiyama A."/>
            <person name="Inagaki F."/>
            <person name="Takami H."/>
        </authorList>
    </citation>
    <scope>NUCLEOTIDE SEQUENCE</scope>
    <source>
        <strain evidence="4">Expedition CK06-06</strain>
    </source>
</reference>
<dbReference type="AlphaFoldDB" id="X1A083"/>
<evidence type="ECO:0000256" key="2">
    <source>
        <dbReference type="ARBA" id="ARBA00022603"/>
    </source>
</evidence>
<keyword evidence="2" id="KW-0489">Methyltransferase</keyword>
<dbReference type="Gene3D" id="3.20.20.480">
    <property type="entry name" value="Trimethylamine methyltransferase-like"/>
    <property type="match status" value="1"/>
</dbReference>
<dbReference type="EMBL" id="BART01006580">
    <property type="protein sequence ID" value="GAG66133.1"/>
    <property type="molecule type" value="Genomic_DNA"/>
</dbReference>
<dbReference type="Pfam" id="PF06253">
    <property type="entry name" value="MTTB"/>
    <property type="match status" value="1"/>
</dbReference>
<evidence type="ECO:0000256" key="3">
    <source>
        <dbReference type="ARBA" id="ARBA00022679"/>
    </source>
</evidence>
<feature type="non-terminal residue" evidence="4">
    <location>
        <position position="1"/>
    </location>
</feature>
<organism evidence="4">
    <name type="scientific">marine sediment metagenome</name>
    <dbReference type="NCBI Taxonomy" id="412755"/>
    <lineage>
        <taxon>unclassified sequences</taxon>
        <taxon>metagenomes</taxon>
        <taxon>ecological metagenomes</taxon>
    </lineage>
</organism>
<dbReference type="InterPro" id="IPR038601">
    <property type="entry name" value="MttB-like_sf"/>
</dbReference>
<dbReference type="GO" id="GO:0008168">
    <property type="term" value="F:methyltransferase activity"/>
    <property type="evidence" value="ECO:0007669"/>
    <property type="project" value="UniProtKB-KW"/>
</dbReference>
<dbReference type="GO" id="GO:0032259">
    <property type="term" value="P:methylation"/>
    <property type="evidence" value="ECO:0007669"/>
    <property type="project" value="UniProtKB-KW"/>
</dbReference>
<accession>X1A083</accession>
<name>X1A083_9ZZZZ</name>
<protein>
    <recommendedName>
        <fullName evidence="5">Trimethylamine methyltransferase</fullName>
    </recommendedName>
</protein>